<sequence>MKFGANLSAPLVVTLTDQDFFSAVFGGPRKKGVGLTLSLVSAVLTERVGKKADSQPVSFGGLEIMCVAQELLTQSEISSANQERRLKGANREGVTYGLHHK</sequence>
<accession>A0A6J5H7V8</accession>
<name>A0A6J5H7V8_9BURK</name>
<evidence type="ECO:0000313" key="2">
    <source>
        <dbReference type="Proteomes" id="UP000494252"/>
    </source>
</evidence>
<keyword evidence="2" id="KW-1185">Reference proteome</keyword>
<gene>
    <name evidence="1" type="ORF">LMG27177_07246</name>
</gene>
<organism evidence="1 2">
    <name type="scientific">Paraburkholderia fynbosensis</name>
    <dbReference type="NCBI Taxonomy" id="1200993"/>
    <lineage>
        <taxon>Bacteria</taxon>
        <taxon>Pseudomonadati</taxon>
        <taxon>Pseudomonadota</taxon>
        <taxon>Betaproteobacteria</taxon>
        <taxon>Burkholderiales</taxon>
        <taxon>Burkholderiaceae</taxon>
        <taxon>Paraburkholderia</taxon>
    </lineage>
</organism>
<proteinExistence type="predicted"/>
<dbReference type="EMBL" id="CADIKI010000036">
    <property type="protein sequence ID" value="CAB3810496.1"/>
    <property type="molecule type" value="Genomic_DNA"/>
</dbReference>
<reference evidence="1 2" key="1">
    <citation type="submission" date="2020-04" db="EMBL/GenBank/DDBJ databases">
        <authorList>
            <person name="De Canck E."/>
        </authorList>
    </citation>
    <scope>NUCLEOTIDE SEQUENCE [LARGE SCALE GENOMIC DNA]</scope>
    <source>
        <strain evidence="1 2">LMG 27177</strain>
    </source>
</reference>
<dbReference type="AlphaFoldDB" id="A0A6J5H7V8"/>
<protein>
    <submittedName>
        <fullName evidence="1">Uncharacterized protein</fullName>
    </submittedName>
</protein>
<evidence type="ECO:0000313" key="1">
    <source>
        <dbReference type="EMBL" id="CAB3810496.1"/>
    </source>
</evidence>
<dbReference type="Proteomes" id="UP000494252">
    <property type="component" value="Unassembled WGS sequence"/>
</dbReference>